<protein>
    <recommendedName>
        <fullName evidence="5">DUF4190 domain-containing protein</fullName>
    </recommendedName>
</protein>
<evidence type="ECO:0000313" key="4">
    <source>
        <dbReference type="Proteomes" id="UP001589619"/>
    </source>
</evidence>
<dbReference type="PANTHER" id="PTHR40040:SF1">
    <property type="entry name" value="MEMBRANE PROTEIN"/>
    <property type="match status" value="1"/>
</dbReference>
<feature type="transmembrane region" description="Helical" evidence="2">
    <location>
        <begin position="88"/>
        <end position="115"/>
    </location>
</feature>
<dbReference type="PANTHER" id="PTHR40040">
    <property type="entry name" value="SMALL HYDROPHOBIC PROTEIN-RELATED"/>
    <property type="match status" value="1"/>
</dbReference>
<comment type="caution">
    <text evidence="3">The sequence shown here is derived from an EMBL/GenBank/DDBJ whole genome shotgun (WGS) entry which is preliminary data.</text>
</comment>
<keyword evidence="2" id="KW-0812">Transmembrane</keyword>
<dbReference type="RefSeq" id="WP_344906914.1">
    <property type="nucleotide sequence ID" value="NZ_BAAAYO010000005.1"/>
</dbReference>
<gene>
    <name evidence="3" type="ORF">ACFFNY_02985</name>
</gene>
<keyword evidence="2" id="KW-0472">Membrane</keyword>
<evidence type="ECO:0000256" key="1">
    <source>
        <dbReference type="SAM" id="MobiDB-lite"/>
    </source>
</evidence>
<proteinExistence type="predicted"/>
<sequence length="144" mass="15597">MDRFEENEDQKELHATQLPPQLQAPRRRSVERNDEEFGADLSASAPLIAPPVSERLKEEKLDGDKAEFTEQEGVTAAKGGQTVGWIGLVLAIASMFIYPVLLGLAALVMGVVAFIQGSRGVGAWSAAIGAISLLAYFFLVPYYT</sequence>
<organism evidence="3 4">
    <name type="scientific">Paenibacillus hodogayensis</name>
    <dbReference type="NCBI Taxonomy" id="279208"/>
    <lineage>
        <taxon>Bacteria</taxon>
        <taxon>Bacillati</taxon>
        <taxon>Bacillota</taxon>
        <taxon>Bacilli</taxon>
        <taxon>Bacillales</taxon>
        <taxon>Paenibacillaceae</taxon>
        <taxon>Paenibacillus</taxon>
    </lineage>
</organism>
<feature type="transmembrane region" description="Helical" evidence="2">
    <location>
        <begin position="121"/>
        <end position="143"/>
    </location>
</feature>
<feature type="region of interest" description="Disordered" evidence="1">
    <location>
        <begin position="1"/>
        <end position="47"/>
    </location>
</feature>
<reference evidence="3 4" key="1">
    <citation type="submission" date="2024-09" db="EMBL/GenBank/DDBJ databases">
        <authorList>
            <person name="Sun Q."/>
            <person name="Mori K."/>
        </authorList>
    </citation>
    <scope>NUCLEOTIDE SEQUENCE [LARGE SCALE GENOMIC DNA]</scope>
    <source>
        <strain evidence="3 4">JCM 12520</strain>
    </source>
</reference>
<keyword evidence="4" id="KW-1185">Reference proteome</keyword>
<dbReference type="EMBL" id="JBHMAG010000003">
    <property type="protein sequence ID" value="MFB9750526.1"/>
    <property type="molecule type" value="Genomic_DNA"/>
</dbReference>
<evidence type="ECO:0000313" key="3">
    <source>
        <dbReference type="EMBL" id="MFB9750526.1"/>
    </source>
</evidence>
<evidence type="ECO:0000256" key="2">
    <source>
        <dbReference type="SAM" id="Phobius"/>
    </source>
</evidence>
<evidence type="ECO:0008006" key="5">
    <source>
        <dbReference type="Google" id="ProtNLM"/>
    </source>
</evidence>
<feature type="compositionally biased region" description="Basic and acidic residues" evidence="1">
    <location>
        <begin position="1"/>
        <end position="14"/>
    </location>
</feature>
<accession>A0ABV5VQI0</accession>
<name>A0ABV5VQI0_9BACL</name>
<dbReference type="InterPro" id="IPR055338">
    <property type="entry name" value="YqfX-like"/>
</dbReference>
<keyword evidence="2" id="KW-1133">Transmembrane helix</keyword>
<dbReference type="Proteomes" id="UP001589619">
    <property type="component" value="Unassembled WGS sequence"/>
</dbReference>